<evidence type="ECO:0000256" key="7">
    <source>
        <dbReference type="ARBA" id="ARBA00023224"/>
    </source>
</evidence>
<dbReference type="GO" id="GO:0007165">
    <property type="term" value="P:signal transduction"/>
    <property type="evidence" value="ECO:0007669"/>
    <property type="project" value="UniProtKB-KW"/>
</dbReference>
<feature type="domain" description="HAMP" evidence="13">
    <location>
        <begin position="302"/>
        <end position="358"/>
    </location>
</feature>
<reference evidence="14 15" key="1">
    <citation type="submission" date="2016-12" db="EMBL/GenBank/DDBJ databases">
        <title>Complete genome sequence of Clostridium kluyveri JZZ isolated from the pit mud of a Chinese flavor liquor-making factory.</title>
        <authorList>
            <person name="Wang Y."/>
        </authorList>
    </citation>
    <scope>NUCLEOTIDE SEQUENCE [LARGE SCALE GENOMIC DNA]</scope>
    <source>
        <strain evidence="14 15">JZZ</strain>
    </source>
</reference>
<keyword evidence="3" id="KW-0145">Chemotaxis</keyword>
<dbReference type="SMART" id="SM00283">
    <property type="entry name" value="MA"/>
    <property type="match status" value="1"/>
</dbReference>
<dbReference type="Pfam" id="PF02743">
    <property type="entry name" value="dCache_1"/>
    <property type="match status" value="1"/>
</dbReference>
<dbReference type="SMART" id="SM00304">
    <property type="entry name" value="HAMP"/>
    <property type="match status" value="1"/>
</dbReference>
<evidence type="ECO:0000313" key="15">
    <source>
        <dbReference type="Proteomes" id="UP000184604"/>
    </source>
</evidence>
<name>A0A1L5F6N0_CLOKL</name>
<dbReference type="RefSeq" id="WP_073538337.1">
    <property type="nucleotide sequence ID" value="NZ_CP018335.1"/>
</dbReference>
<evidence type="ECO:0000256" key="6">
    <source>
        <dbReference type="ARBA" id="ARBA00023136"/>
    </source>
</evidence>
<dbReference type="Gene3D" id="1.10.287.950">
    <property type="entry name" value="Methyl-accepting chemotaxis protein"/>
    <property type="match status" value="1"/>
</dbReference>
<protein>
    <submittedName>
        <fullName evidence="14">Methyl-accepting chemotaxis protein</fullName>
    </submittedName>
</protein>
<evidence type="ECO:0000256" key="8">
    <source>
        <dbReference type="ARBA" id="ARBA00029447"/>
    </source>
</evidence>
<dbReference type="PROSITE" id="PS50111">
    <property type="entry name" value="CHEMOTAXIS_TRANSDUC_2"/>
    <property type="match status" value="1"/>
</dbReference>
<evidence type="ECO:0000256" key="5">
    <source>
        <dbReference type="ARBA" id="ARBA00022989"/>
    </source>
</evidence>
<accession>A0A1L5F6N0</accession>
<evidence type="ECO:0000256" key="11">
    <source>
        <dbReference type="SAM" id="Phobius"/>
    </source>
</evidence>
<dbReference type="InterPro" id="IPR004090">
    <property type="entry name" value="Chemotax_Me-accpt_rcpt"/>
</dbReference>
<keyword evidence="7 9" id="KW-0807">Transducer</keyword>
<feature type="coiled-coil region" evidence="10">
    <location>
        <begin position="420"/>
        <end position="472"/>
    </location>
</feature>
<dbReference type="InterPro" id="IPR003660">
    <property type="entry name" value="HAMP_dom"/>
</dbReference>
<dbReference type="GO" id="GO:0006935">
    <property type="term" value="P:chemotaxis"/>
    <property type="evidence" value="ECO:0007669"/>
    <property type="project" value="UniProtKB-KW"/>
</dbReference>
<evidence type="ECO:0000256" key="10">
    <source>
        <dbReference type="SAM" id="Coils"/>
    </source>
</evidence>
<evidence type="ECO:0000259" key="13">
    <source>
        <dbReference type="PROSITE" id="PS50885"/>
    </source>
</evidence>
<dbReference type="OrthoDB" id="9804955at2"/>
<keyword evidence="2" id="KW-1003">Cell membrane</keyword>
<gene>
    <name evidence="14" type="ORF">BS101_07880</name>
</gene>
<feature type="transmembrane region" description="Helical" evidence="11">
    <location>
        <begin position="278"/>
        <end position="300"/>
    </location>
</feature>
<evidence type="ECO:0000256" key="9">
    <source>
        <dbReference type="PROSITE-ProRule" id="PRU00284"/>
    </source>
</evidence>
<dbReference type="PROSITE" id="PS50885">
    <property type="entry name" value="HAMP"/>
    <property type="match status" value="1"/>
</dbReference>
<keyword evidence="5 11" id="KW-1133">Transmembrane helix</keyword>
<sequence>MKTIKHKIILVISITCILSLLVSSAVSYFIFYNSIIGESKNKISAQSDKYAEIINGWIEGQGKIVSEIGDSIQHMGTSDDKKLLEYLKKKTDSNSYSLAVYVGFKNKKYLDGSGWVPDNTFVCTERIWYKDAVEKRALTYSEPYVDAETKKMVVSISKPIIENNEVVAVVGSDIRLDTITSIIDKAKPISNSYAFLIDNKNNFMVHPNKDFKPTAEGAKNITKVMDGHLSNILNKNIILNQDYDGKEKYFTTSKINSCNWTVGLAVPKAQLEKPLRELIWWLTLVIGASLILAVLISMYFGKRIGDPILSLVKVVNKASNFDLTSDHRFDYLLKRKDEIGQLANAFNIMKEELTGLIEDISHNSQKMSIESKEFSEIVKEISSKIQETGSAVRSITDVVQESGAVSEEISASIEEVDSSINELSGKAEEGSNNANEFRQRSEHIKAKVKSIIENIQNLYNEKEENVIKAIEDGKVVENIVMMADTISSIAEQINLLALNASIEAARAGQQGKGFAVVAEEVGKLAEQSSQAVSGIQETIIKVKEAFEKLSYTANEILHFINGDIYSHFMSFQDIGNQYYNDSDYTSRLSNEIAAFSQQITATINQLSEAVQFMALNIQNSLGDAETIRTNIDKNTRSIGQVAITAQGQTEMAEKLNRTVKKFKI</sequence>
<dbReference type="CDD" id="cd12913">
    <property type="entry name" value="PDC1_MCP_like"/>
    <property type="match status" value="1"/>
</dbReference>
<dbReference type="PANTHER" id="PTHR32089:SF112">
    <property type="entry name" value="LYSOZYME-LIKE PROTEIN-RELATED"/>
    <property type="match status" value="1"/>
</dbReference>
<dbReference type="GO" id="GO:0005886">
    <property type="term" value="C:plasma membrane"/>
    <property type="evidence" value="ECO:0007669"/>
    <property type="project" value="UniProtKB-SubCell"/>
</dbReference>
<evidence type="ECO:0000256" key="1">
    <source>
        <dbReference type="ARBA" id="ARBA00004651"/>
    </source>
</evidence>
<dbReference type="Proteomes" id="UP000184604">
    <property type="component" value="Chromosome"/>
</dbReference>
<proteinExistence type="inferred from homology"/>
<evidence type="ECO:0000259" key="12">
    <source>
        <dbReference type="PROSITE" id="PS50111"/>
    </source>
</evidence>
<dbReference type="AlphaFoldDB" id="A0A1L5F6N0"/>
<feature type="domain" description="Methyl-accepting transducer" evidence="12">
    <location>
        <begin position="377"/>
        <end position="628"/>
    </location>
</feature>
<dbReference type="CDD" id="cd06225">
    <property type="entry name" value="HAMP"/>
    <property type="match status" value="1"/>
</dbReference>
<dbReference type="GO" id="GO:0004888">
    <property type="term" value="F:transmembrane signaling receptor activity"/>
    <property type="evidence" value="ECO:0007669"/>
    <property type="project" value="InterPro"/>
</dbReference>
<dbReference type="Pfam" id="PF00672">
    <property type="entry name" value="HAMP"/>
    <property type="match status" value="1"/>
</dbReference>
<organism evidence="14 15">
    <name type="scientific">Clostridium kluyveri</name>
    <dbReference type="NCBI Taxonomy" id="1534"/>
    <lineage>
        <taxon>Bacteria</taxon>
        <taxon>Bacillati</taxon>
        <taxon>Bacillota</taxon>
        <taxon>Clostridia</taxon>
        <taxon>Eubacteriales</taxon>
        <taxon>Clostridiaceae</taxon>
        <taxon>Clostridium</taxon>
    </lineage>
</organism>
<dbReference type="PRINTS" id="PR00260">
    <property type="entry name" value="CHEMTRNSDUCR"/>
</dbReference>
<evidence type="ECO:0000256" key="3">
    <source>
        <dbReference type="ARBA" id="ARBA00022500"/>
    </source>
</evidence>
<dbReference type="EMBL" id="CP018335">
    <property type="protein sequence ID" value="APM38671.1"/>
    <property type="molecule type" value="Genomic_DNA"/>
</dbReference>
<dbReference type="SUPFAM" id="SSF58104">
    <property type="entry name" value="Methyl-accepting chemotaxis protein (MCP) signaling domain"/>
    <property type="match status" value="1"/>
</dbReference>
<comment type="subcellular location">
    <subcellularLocation>
        <location evidence="1">Cell membrane</location>
        <topology evidence="1">Multi-pass membrane protein</topology>
    </subcellularLocation>
</comment>
<evidence type="ECO:0000256" key="4">
    <source>
        <dbReference type="ARBA" id="ARBA00022692"/>
    </source>
</evidence>
<evidence type="ECO:0000256" key="2">
    <source>
        <dbReference type="ARBA" id="ARBA00022475"/>
    </source>
</evidence>
<dbReference type="InterPro" id="IPR029151">
    <property type="entry name" value="Sensor-like_sf"/>
</dbReference>
<dbReference type="SUPFAM" id="SSF103190">
    <property type="entry name" value="Sensory domain-like"/>
    <property type="match status" value="1"/>
</dbReference>
<comment type="similarity">
    <text evidence="8">Belongs to the methyl-accepting chemotaxis (MCP) protein family.</text>
</comment>
<dbReference type="InterPro" id="IPR004089">
    <property type="entry name" value="MCPsignal_dom"/>
</dbReference>
<evidence type="ECO:0000313" key="14">
    <source>
        <dbReference type="EMBL" id="APM38671.1"/>
    </source>
</evidence>
<dbReference type="Gene3D" id="3.30.450.20">
    <property type="entry name" value="PAS domain"/>
    <property type="match status" value="2"/>
</dbReference>
<keyword evidence="4 11" id="KW-0812">Transmembrane</keyword>
<dbReference type="InterPro" id="IPR033479">
    <property type="entry name" value="dCache_1"/>
</dbReference>
<dbReference type="CDD" id="cd12912">
    <property type="entry name" value="PDC2_MCP_like"/>
    <property type="match status" value="1"/>
</dbReference>
<keyword evidence="10" id="KW-0175">Coiled coil</keyword>
<keyword evidence="6 11" id="KW-0472">Membrane</keyword>
<dbReference type="Pfam" id="PF00015">
    <property type="entry name" value="MCPsignal"/>
    <property type="match status" value="1"/>
</dbReference>
<dbReference type="PANTHER" id="PTHR32089">
    <property type="entry name" value="METHYL-ACCEPTING CHEMOTAXIS PROTEIN MCPB"/>
    <property type="match status" value="1"/>
</dbReference>